<evidence type="ECO:0000313" key="1">
    <source>
        <dbReference type="EMBL" id="THU90543.1"/>
    </source>
</evidence>
<gene>
    <name evidence="1" type="ORF">K435DRAFT_624025</name>
</gene>
<dbReference type="AlphaFoldDB" id="A0A4S8LNJ1"/>
<evidence type="ECO:0000313" key="2">
    <source>
        <dbReference type="Proteomes" id="UP000297245"/>
    </source>
</evidence>
<reference evidence="1 2" key="1">
    <citation type="journal article" date="2019" name="Nat. Ecol. Evol.">
        <title>Megaphylogeny resolves global patterns of mushroom evolution.</title>
        <authorList>
            <person name="Varga T."/>
            <person name="Krizsan K."/>
            <person name="Foldi C."/>
            <person name="Dima B."/>
            <person name="Sanchez-Garcia M."/>
            <person name="Sanchez-Ramirez S."/>
            <person name="Szollosi G.J."/>
            <person name="Szarkandi J.G."/>
            <person name="Papp V."/>
            <person name="Albert L."/>
            <person name="Andreopoulos W."/>
            <person name="Angelini C."/>
            <person name="Antonin V."/>
            <person name="Barry K.W."/>
            <person name="Bougher N.L."/>
            <person name="Buchanan P."/>
            <person name="Buyck B."/>
            <person name="Bense V."/>
            <person name="Catcheside P."/>
            <person name="Chovatia M."/>
            <person name="Cooper J."/>
            <person name="Damon W."/>
            <person name="Desjardin D."/>
            <person name="Finy P."/>
            <person name="Geml J."/>
            <person name="Haridas S."/>
            <person name="Hughes K."/>
            <person name="Justo A."/>
            <person name="Karasinski D."/>
            <person name="Kautmanova I."/>
            <person name="Kiss B."/>
            <person name="Kocsube S."/>
            <person name="Kotiranta H."/>
            <person name="LaButti K.M."/>
            <person name="Lechner B.E."/>
            <person name="Liimatainen K."/>
            <person name="Lipzen A."/>
            <person name="Lukacs Z."/>
            <person name="Mihaltcheva S."/>
            <person name="Morgado L.N."/>
            <person name="Niskanen T."/>
            <person name="Noordeloos M.E."/>
            <person name="Ohm R.A."/>
            <person name="Ortiz-Santana B."/>
            <person name="Ovrebo C."/>
            <person name="Racz N."/>
            <person name="Riley R."/>
            <person name="Savchenko A."/>
            <person name="Shiryaev A."/>
            <person name="Soop K."/>
            <person name="Spirin V."/>
            <person name="Szebenyi C."/>
            <person name="Tomsovsky M."/>
            <person name="Tulloss R.E."/>
            <person name="Uehling J."/>
            <person name="Grigoriev I.V."/>
            <person name="Vagvolgyi C."/>
            <person name="Papp T."/>
            <person name="Martin F.M."/>
            <person name="Miettinen O."/>
            <person name="Hibbett D.S."/>
            <person name="Nagy L.G."/>
        </authorList>
    </citation>
    <scope>NUCLEOTIDE SEQUENCE [LARGE SCALE GENOMIC DNA]</scope>
    <source>
        <strain evidence="1 2">CBS 962.96</strain>
    </source>
</reference>
<organism evidence="1 2">
    <name type="scientific">Dendrothele bispora (strain CBS 962.96)</name>
    <dbReference type="NCBI Taxonomy" id="1314807"/>
    <lineage>
        <taxon>Eukaryota</taxon>
        <taxon>Fungi</taxon>
        <taxon>Dikarya</taxon>
        <taxon>Basidiomycota</taxon>
        <taxon>Agaricomycotina</taxon>
        <taxon>Agaricomycetes</taxon>
        <taxon>Agaricomycetidae</taxon>
        <taxon>Agaricales</taxon>
        <taxon>Agaricales incertae sedis</taxon>
        <taxon>Dendrothele</taxon>
    </lineage>
</organism>
<dbReference type="Proteomes" id="UP000297245">
    <property type="component" value="Unassembled WGS sequence"/>
</dbReference>
<dbReference type="OrthoDB" id="4230923at2759"/>
<protein>
    <recommendedName>
        <fullName evidence="3">CCHC-type domain-containing protein</fullName>
    </recommendedName>
</protein>
<proteinExistence type="predicted"/>
<accession>A0A4S8LNJ1</accession>
<dbReference type="EMBL" id="ML179332">
    <property type="protein sequence ID" value="THU90543.1"/>
    <property type="molecule type" value="Genomic_DNA"/>
</dbReference>
<sequence>QREYGLAINFLPVWFKPKDENDLCELESINELPVCSISKARWANGTDDGIKKPNELSATLLLKVNDPDVANDMIVKELRVKGKRCPVTKQIQEPLTCFHCQGIHHTTHTCPQIEGAPTCGNCGGEHRTKGCPNPDKKHCTRCNSDDHASRDRECPKFKQAWESMNKRSLTNTLPFFPTEKDWT</sequence>
<feature type="non-terminal residue" evidence="1">
    <location>
        <position position="183"/>
    </location>
</feature>
<keyword evidence="2" id="KW-1185">Reference proteome</keyword>
<evidence type="ECO:0008006" key="3">
    <source>
        <dbReference type="Google" id="ProtNLM"/>
    </source>
</evidence>
<feature type="non-terminal residue" evidence="1">
    <location>
        <position position="1"/>
    </location>
</feature>
<name>A0A4S8LNJ1_DENBC</name>